<feature type="non-terminal residue" evidence="2">
    <location>
        <position position="29"/>
    </location>
</feature>
<gene>
    <name evidence="2" type="ORF">UR61_C0048G0007</name>
</gene>
<name>A0A0G0B4U6_9BACT</name>
<dbReference type="Proteomes" id="UP000033866">
    <property type="component" value="Unassembled WGS sequence"/>
</dbReference>
<evidence type="ECO:0008006" key="4">
    <source>
        <dbReference type="Google" id="ProtNLM"/>
    </source>
</evidence>
<feature type="transmembrane region" description="Helical" evidence="1">
    <location>
        <begin position="6"/>
        <end position="28"/>
    </location>
</feature>
<keyword evidence="1" id="KW-1133">Transmembrane helix</keyword>
<protein>
    <recommendedName>
        <fullName evidence="4">YtxH domain-containing protein</fullName>
    </recommendedName>
</protein>
<sequence>MAEDNTFSFLKGILFGAIAGAIAGVLLAP</sequence>
<reference evidence="2 3" key="1">
    <citation type="journal article" date="2015" name="Nature">
        <title>rRNA introns, odd ribosomes, and small enigmatic genomes across a large radiation of phyla.</title>
        <authorList>
            <person name="Brown C.T."/>
            <person name="Hug L.A."/>
            <person name="Thomas B.C."/>
            <person name="Sharon I."/>
            <person name="Castelle C.J."/>
            <person name="Singh A."/>
            <person name="Wilkins M.J."/>
            <person name="Williams K.H."/>
            <person name="Banfield J.F."/>
        </authorList>
    </citation>
    <scope>NUCLEOTIDE SEQUENCE [LARGE SCALE GENOMIC DNA]</scope>
</reference>
<evidence type="ECO:0000256" key="1">
    <source>
        <dbReference type="SAM" id="Phobius"/>
    </source>
</evidence>
<evidence type="ECO:0000313" key="2">
    <source>
        <dbReference type="EMBL" id="KKP64334.1"/>
    </source>
</evidence>
<evidence type="ECO:0000313" key="3">
    <source>
        <dbReference type="Proteomes" id="UP000033866"/>
    </source>
</evidence>
<accession>A0A0G0B4U6</accession>
<dbReference type="EMBL" id="LBPV01000048">
    <property type="protein sequence ID" value="KKP64334.1"/>
    <property type="molecule type" value="Genomic_DNA"/>
</dbReference>
<dbReference type="AlphaFoldDB" id="A0A0G0B4U6"/>
<proteinExistence type="predicted"/>
<keyword evidence="1" id="KW-0472">Membrane</keyword>
<comment type="caution">
    <text evidence="2">The sequence shown here is derived from an EMBL/GenBank/DDBJ whole genome shotgun (WGS) entry which is preliminary data.</text>
</comment>
<keyword evidence="1" id="KW-0812">Transmembrane</keyword>
<organism evidence="2 3">
    <name type="scientific">candidate division WS6 bacterium GW2011_GWE1_34_7</name>
    <dbReference type="NCBI Taxonomy" id="1619093"/>
    <lineage>
        <taxon>Bacteria</taxon>
        <taxon>Candidatus Dojkabacteria</taxon>
    </lineage>
</organism>